<protein>
    <submittedName>
        <fullName evidence="2">EexN family lipoprotein</fullName>
    </submittedName>
</protein>
<reference evidence="3" key="1">
    <citation type="submission" date="2023-07" db="EMBL/GenBank/DDBJ databases">
        <title>Identification of Pectobacterium versatile causing blackleg of potato from New York State with a whole genome sequencing approach.</title>
        <authorList>
            <person name="Ma X."/>
            <person name="Swingle B."/>
        </authorList>
    </citation>
    <scope>NUCLEOTIDE SEQUENCE [LARGE SCALE GENOMIC DNA]</scope>
    <source>
        <strain evidence="3">NY1588A</strain>
    </source>
</reference>
<dbReference type="InterPro" id="IPR047937">
    <property type="entry name" value="Eex_IncN-like"/>
</dbReference>
<feature type="chain" id="PRO_5045873652" evidence="1">
    <location>
        <begin position="28"/>
        <end position="103"/>
    </location>
</feature>
<dbReference type="NCBIfam" id="NF033894">
    <property type="entry name" value="Eex_IncN"/>
    <property type="match status" value="1"/>
</dbReference>
<name>A0ABS0S6Q7_PECPM</name>
<keyword evidence="1" id="KW-0732">Signal</keyword>
<accession>A0ABS0S6Q7</accession>
<keyword evidence="2" id="KW-0449">Lipoprotein</keyword>
<organism evidence="2 3">
    <name type="scientific">Pectobacterium parmentieri</name>
    <dbReference type="NCBI Taxonomy" id="1905730"/>
    <lineage>
        <taxon>Bacteria</taxon>
        <taxon>Pseudomonadati</taxon>
        <taxon>Pseudomonadota</taxon>
        <taxon>Gammaproteobacteria</taxon>
        <taxon>Enterobacterales</taxon>
        <taxon>Pectobacteriaceae</taxon>
        <taxon>Pectobacterium</taxon>
    </lineage>
</organism>
<keyword evidence="3" id="KW-1185">Reference proteome</keyword>
<dbReference type="Proteomes" id="UP001194579">
    <property type="component" value="Unassembled WGS sequence"/>
</dbReference>
<dbReference type="PROSITE" id="PS51257">
    <property type="entry name" value="PROKAR_LIPOPROTEIN"/>
    <property type="match status" value="1"/>
</dbReference>
<evidence type="ECO:0000313" key="2">
    <source>
        <dbReference type="EMBL" id="MBI0556938.1"/>
    </source>
</evidence>
<evidence type="ECO:0000256" key="1">
    <source>
        <dbReference type="SAM" id="SignalP"/>
    </source>
</evidence>
<feature type="signal peptide" evidence="1">
    <location>
        <begin position="1"/>
        <end position="27"/>
    </location>
</feature>
<proteinExistence type="predicted"/>
<evidence type="ECO:0000313" key="3">
    <source>
        <dbReference type="Proteomes" id="UP001194579"/>
    </source>
</evidence>
<sequence length="103" mass="11857">MTRIFHMAINNRTILSSLLVLSLFALGGCEEKKTEEWYMAHHDELIKDYADCLKTQTFSSERCIPVVNASKRSMNEPDVVAGLQKVQTEYVKSRMHPENKSHE</sequence>
<comment type="caution">
    <text evidence="2">The sequence shown here is derived from an EMBL/GenBank/DDBJ whole genome shotgun (WGS) entry which is preliminary data.</text>
</comment>
<dbReference type="EMBL" id="WABS01000059">
    <property type="protein sequence ID" value="MBI0556938.1"/>
    <property type="molecule type" value="Genomic_DNA"/>
</dbReference>
<gene>
    <name evidence="2" type="ORF">F6Q06_20975</name>
</gene>